<dbReference type="AlphaFoldDB" id="A0A6J4MPP1"/>
<feature type="region of interest" description="Disordered" evidence="1">
    <location>
        <begin position="1"/>
        <end position="40"/>
    </location>
</feature>
<organism evidence="2">
    <name type="scientific">uncultured Nocardioidaceae bacterium</name>
    <dbReference type="NCBI Taxonomy" id="253824"/>
    <lineage>
        <taxon>Bacteria</taxon>
        <taxon>Bacillati</taxon>
        <taxon>Actinomycetota</taxon>
        <taxon>Actinomycetes</taxon>
        <taxon>Propionibacteriales</taxon>
        <taxon>Nocardioidaceae</taxon>
        <taxon>environmental samples</taxon>
    </lineage>
</organism>
<evidence type="ECO:0000313" key="2">
    <source>
        <dbReference type="EMBL" id="CAA9361024.1"/>
    </source>
</evidence>
<protein>
    <submittedName>
        <fullName evidence="2">Uncharacterized protein</fullName>
    </submittedName>
</protein>
<feature type="compositionally biased region" description="Basic and acidic residues" evidence="1">
    <location>
        <begin position="25"/>
        <end position="40"/>
    </location>
</feature>
<evidence type="ECO:0000256" key="1">
    <source>
        <dbReference type="SAM" id="MobiDB-lite"/>
    </source>
</evidence>
<proteinExistence type="predicted"/>
<accession>A0A6J4MPP1</accession>
<gene>
    <name evidence="2" type="ORF">AVDCRST_MAG47-182</name>
</gene>
<name>A0A6J4MPP1_9ACTN</name>
<reference evidence="2" key="1">
    <citation type="submission" date="2020-02" db="EMBL/GenBank/DDBJ databases">
        <authorList>
            <person name="Meier V. D."/>
        </authorList>
    </citation>
    <scope>NUCLEOTIDE SEQUENCE</scope>
    <source>
        <strain evidence="2">AVDCRST_MAG47</strain>
    </source>
</reference>
<sequence>MTPDHGPGRLRTLAMSSMSWTGDLRPPDRVAHSLDDPRTD</sequence>
<dbReference type="EMBL" id="CADCUK010000014">
    <property type="protein sequence ID" value="CAA9361024.1"/>
    <property type="molecule type" value="Genomic_DNA"/>
</dbReference>